<sequence>MLGSRDCLLFFNGYQSSWRGKLIRRPAVIRWMMSTQSSCILY</sequence>
<reference evidence="1" key="1">
    <citation type="submission" date="2018-02" db="EMBL/GenBank/DDBJ databases">
        <title>Rhizophora mucronata_Transcriptome.</title>
        <authorList>
            <person name="Meera S.P."/>
            <person name="Sreeshan A."/>
            <person name="Augustine A."/>
        </authorList>
    </citation>
    <scope>NUCLEOTIDE SEQUENCE</scope>
    <source>
        <tissue evidence="1">Leaf</tissue>
    </source>
</reference>
<organism evidence="1">
    <name type="scientific">Rhizophora mucronata</name>
    <name type="common">Asiatic mangrove</name>
    <dbReference type="NCBI Taxonomy" id="61149"/>
    <lineage>
        <taxon>Eukaryota</taxon>
        <taxon>Viridiplantae</taxon>
        <taxon>Streptophyta</taxon>
        <taxon>Embryophyta</taxon>
        <taxon>Tracheophyta</taxon>
        <taxon>Spermatophyta</taxon>
        <taxon>Magnoliopsida</taxon>
        <taxon>eudicotyledons</taxon>
        <taxon>Gunneridae</taxon>
        <taxon>Pentapetalae</taxon>
        <taxon>rosids</taxon>
        <taxon>fabids</taxon>
        <taxon>Malpighiales</taxon>
        <taxon>Rhizophoraceae</taxon>
        <taxon>Rhizophora</taxon>
    </lineage>
</organism>
<accession>A0A2P2PKH4</accession>
<proteinExistence type="predicted"/>
<evidence type="ECO:0000313" key="1">
    <source>
        <dbReference type="EMBL" id="MBX55227.1"/>
    </source>
</evidence>
<dbReference type="AlphaFoldDB" id="A0A2P2PKH4"/>
<protein>
    <submittedName>
        <fullName evidence="1">Uncharacterized protein</fullName>
    </submittedName>
</protein>
<dbReference type="EMBL" id="GGEC01074743">
    <property type="protein sequence ID" value="MBX55227.1"/>
    <property type="molecule type" value="Transcribed_RNA"/>
</dbReference>
<name>A0A2P2PKH4_RHIMU</name>